<name>A0A0K1QQA7_PSEFL</name>
<sequence length="109" mass="12179">MGRSTEPTVIDEAYMERFADDVLAYKAWEGADFAQEILFDEASDADSLSDAKCEVAQAAMALRVLVRRMTGMDADELRKAIFERRLEHVMRLDGDAPVTAHLPDGETLQ</sequence>
<dbReference type="AlphaFoldDB" id="A0A0K1QQA7"/>
<evidence type="ECO:0000313" key="1">
    <source>
        <dbReference type="EMBL" id="AKV07898.1"/>
    </source>
</evidence>
<reference evidence="1 2" key="1">
    <citation type="journal article" date="2012" name="J. Bacteriol.">
        <title>Draft genome sequence of the cyanide-utilizing bacterium Pseudomonas fluorescens strain NCIMB 11764.</title>
        <authorList>
            <person name="Vilo C.A."/>
            <person name="Benedik M.J."/>
            <person name="Kunz D.A."/>
            <person name="Dong Q."/>
        </authorList>
    </citation>
    <scope>NUCLEOTIDE SEQUENCE [LARGE SCALE GENOMIC DNA]</scope>
    <source>
        <strain evidence="1 2">NCIMB 11764</strain>
    </source>
</reference>
<organism evidence="1 2">
    <name type="scientific">Pseudomonas fluorescens NCIMB 11764</name>
    <dbReference type="NCBI Taxonomy" id="1221522"/>
    <lineage>
        <taxon>Bacteria</taxon>
        <taxon>Pseudomonadati</taxon>
        <taxon>Pseudomonadota</taxon>
        <taxon>Gammaproteobacteria</taxon>
        <taxon>Pseudomonadales</taxon>
        <taxon>Pseudomonadaceae</taxon>
        <taxon>Pseudomonas</taxon>
    </lineage>
</organism>
<dbReference type="Proteomes" id="UP000017175">
    <property type="component" value="Chromosome"/>
</dbReference>
<dbReference type="RefSeq" id="WP_017337697.1">
    <property type="nucleotide sequence ID" value="NZ_CP010945.1"/>
</dbReference>
<proteinExistence type="predicted"/>
<evidence type="ECO:0000313" key="2">
    <source>
        <dbReference type="Proteomes" id="UP000017175"/>
    </source>
</evidence>
<dbReference type="EMBL" id="CP010945">
    <property type="protein sequence ID" value="AKV07898.1"/>
    <property type="molecule type" value="Genomic_DNA"/>
</dbReference>
<accession>A0A0K1QQA7</accession>
<gene>
    <name evidence="1" type="ORF">B723_16340</name>
</gene>
<protein>
    <submittedName>
        <fullName evidence="1">Uncharacterized protein</fullName>
    </submittedName>
</protein>